<dbReference type="Pfam" id="PF06722">
    <property type="entry name" value="EryCIII-like_C"/>
    <property type="match status" value="1"/>
</dbReference>
<keyword evidence="2" id="KW-0328">Glycosyltransferase</keyword>
<dbReference type="Gene3D" id="3.40.50.2000">
    <property type="entry name" value="Glycogen Phosphorylase B"/>
    <property type="match status" value="2"/>
</dbReference>
<dbReference type="GO" id="GO:0008194">
    <property type="term" value="F:UDP-glycosyltransferase activity"/>
    <property type="evidence" value="ECO:0007669"/>
    <property type="project" value="InterPro"/>
</dbReference>
<evidence type="ECO:0000256" key="1">
    <source>
        <dbReference type="ARBA" id="ARBA00006962"/>
    </source>
</evidence>
<keyword evidence="3" id="KW-0808">Transferase</keyword>
<dbReference type="InterPro" id="IPR002213">
    <property type="entry name" value="UDP_glucos_trans"/>
</dbReference>
<dbReference type="InterPro" id="IPR048284">
    <property type="entry name" value="EryCIII-like_N"/>
</dbReference>
<sequence>MRVLFATWAQKGHYQPLVPLGWALRAAGHEVAVLTHPPFAPVVTESGLPAVPVGPDIDVTRQLRERYAPLLHTDAIAGAAEFEKRGGFKGDSEAGRRRDQAQNRLGREMLRIVLDGCTAMLDDAYAFARAWRPDLVVYEPTGFLGGILATVLEVPGVRVLWAPDFSLPMQTLSRRLFGPVIDRFGLSDVDITGTVTLDPCPPDLQVRDDLPRRPMRYVGYPGPLPVAPPELTVRGDRPRVCVTWGTTIHGLRIEGTFLAPEVVRTLSTWDVDVVLAVPESQLPAFGELPPNVIHAGPVPLISVLPACAAVVHQGGGGTTMSSLVSGVPQLAVPTLPDTEFNAKHMAGTGAGIHLPMAGAAVIGKCVRRLLDEPEYRAAAARMRDEAVTMPTPAAVVDGLVDLTSTRL</sequence>
<accession>A0A428WP77</accession>
<evidence type="ECO:0000313" key="7">
    <source>
        <dbReference type="Proteomes" id="UP000286716"/>
    </source>
</evidence>
<gene>
    <name evidence="6" type="ORF">DMA12_15120</name>
</gene>
<dbReference type="Proteomes" id="UP000286716">
    <property type="component" value="Unassembled WGS sequence"/>
</dbReference>
<protein>
    <submittedName>
        <fullName evidence="6">DUF1205 domain-containing protein</fullName>
    </submittedName>
</protein>
<feature type="domain" description="Erythromycin biosynthesis protein CIII-like C-terminal" evidence="4">
    <location>
        <begin position="262"/>
        <end position="402"/>
    </location>
</feature>
<dbReference type="GO" id="GO:0016758">
    <property type="term" value="F:hexosyltransferase activity"/>
    <property type="evidence" value="ECO:0007669"/>
    <property type="project" value="UniProtKB-ARBA"/>
</dbReference>
<dbReference type="AlphaFoldDB" id="A0A428WP77"/>
<dbReference type="Pfam" id="PF21036">
    <property type="entry name" value="EryCIII-like_N"/>
    <property type="match status" value="1"/>
</dbReference>
<dbReference type="InterPro" id="IPR050426">
    <property type="entry name" value="Glycosyltransferase_28"/>
</dbReference>
<keyword evidence="7" id="KW-1185">Reference proteome</keyword>
<evidence type="ECO:0000256" key="2">
    <source>
        <dbReference type="ARBA" id="ARBA00022676"/>
    </source>
</evidence>
<reference evidence="6 7" key="1">
    <citation type="submission" date="2018-05" db="EMBL/GenBank/DDBJ databases">
        <title>Evolution of GPA BGCs.</title>
        <authorList>
            <person name="Waglechner N."/>
            <person name="Wright G.D."/>
        </authorList>
    </citation>
    <scope>NUCLEOTIDE SEQUENCE [LARGE SCALE GENOMIC DNA]</scope>
    <source>
        <strain evidence="6 7">DSM 5908</strain>
    </source>
</reference>
<name>A0A428WP77_AMYBA</name>
<comment type="similarity">
    <text evidence="1">Belongs to the glycosyltransferase 28 family.</text>
</comment>
<evidence type="ECO:0000256" key="3">
    <source>
        <dbReference type="ARBA" id="ARBA00022679"/>
    </source>
</evidence>
<dbReference type="InterPro" id="IPR010610">
    <property type="entry name" value="EryCIII-like_C"/>
</dbReference>
<dbReference type="OrthoDB" id="5488434at2"/>
<dbReference type="PANTHER" id="PTHR48050">
    <property type="entry name" value="STEROL 3-BETA-GLUCOSYLTRANSFERASE"/>
    <property type="match status" value="1"/>
</dbReference>
<dbReference type="GO" id="GO:0017000">
    <property type="term" value="P:antibiotic biosynthetic process"/>
    <property type="evidence" value="ECO:0007669"/>
    <property type="project" value="UniProtKB-ARBA"/>
</dbReference>
<organism evidence="6 7">
    <name type="scientific">Amycolatopsis balhimycina DSM 5908</name>
    <dbReference type="NCBI Taxonomy" id="1081091"/>
    <lineage>
        <taxon>Bacteria</taxon>
        <taxon>Bacillati</taxon>
        <taxon>Actinomycetota</taxon>
        <taxon>Actinomycetes</taxon>
        <taxon>Pseudonocardiales</taxon>
        <taxon>Pseudonocardiaceae</taxon>
        <taxon>Amycolatopsis</taxon>
    </lineage>
</organism>
<proteinExistence type="inferred from homology"/>
<dbReference type="PANTHER" id="PTHR48050:SF13">
    <property type="entry name" value="STEROL 3-BETA-GLUCOSYLTRANSFERASE UGT80A2"/>
    <property type="match status" value="1"/>
</dbReference>
<feature type="domain" description="Erythromycin biosynthesis protein CIII-like N-terminal" evidence="5">
    <location>
        <begin position="22"/>
        <end position="245"/>
    </location>
</feature>
<dbReference type="EMBL" id="QHHU01000018">
    <property type="protein sequence ID" value="RSM44872.1"/>
    <property type="molecule type" value="Genomic_DNA"/>
</dbReference>
<evidence type="ECO:0000259" key="5">
    <source>
        <dbReference type="Pfam" id="PF21036"/>
    </source>
</evidence>
<evidence type="ECO:0000259" key="4">
    <source>
        <dbReference type="Pfam" id="PF06722"/>
    </source>
</evidence>
<comment type="caution">
    <text evidence="6">The sequence shown here is derived from an EMBL/GenBank/DDBJ whole genome shotgun (WGS) entry which is preliminary data.</text>
</comment>
<dbReference type="SUPFAM" id="SSF53756">
    <property type="entry name" value="UDP-Glycosyltransferase/glycogen phosphorylase"/>
    <property type="match status" value="1"/>
</dbReference>
<dbReference type="RefSeq" id="WP_020639564.1">
    <property type="nucleotide sequence ID" value="NZ_QHHU01000018.1"/>
</dbReference>
<evidence type="ECO:0000313" key="6">
    <source>
        <dbReference type="EMBL" id="RSM44872.1"/>
    </source>
</evidence>
<dbReference type="CDD" id="cd03784">
    <property type="entry name" value="GT1_Gtf-like"/>
    <property type="match status" value="1"/>
</dbReference>